<evidence type="ECO:0000313" key="4">
    <source>
        <dbReference type="Proteomes" id="UP000318995"/>
    </source>
</evidence>
<evidence type="ECO:0000259" key="2">
    <source>
        <dbReference type="Pfam" id="PF16261"/>
    </source>
</evidence>
<organism evidence="3 4">
    <name type="scientific">Botrimarina hoheduenensis</name>
    <dbReference type="NCBI Taxonomy" id="2528000"/>
    <lineage>
        <taxon>Bacteria</taxon>
        <taxon>Pseudomonadati</taxon>
        <taxon>Planctomycetota</taxon>
        <taxon>Planctomycetia</taxon>
        <taxon>Pirellulales</taxon>
        <taxon>Lacipirellulaceae</taxon>
        <taxon>Botrimarina</taxon>
    </lineage>
</organism>
<dbReference type="EMBL" id="SJPH01000001">
    <property type="protein sequence ID" value="TWT48393.1"/>
    <property type="molecule type" value="Genomic_DNA"/>
</dbReference>
<dbReference type="Proteomes" id="UP000318995">
    <property type="component" value="Unassembled WGS sequence"/>
</dbReference>
<gene>
    <name evidence="3" type="ORF">Pla111_01590</name>
</gene>
<evidence type="ECO:0000256" key="1">
    <source>
        <dbReference type="SAM" id="MobiDB-lite"/>
    </source>
</evidence>
<accession>A0A5C5WE18</accession>
<dbReference type="AlphaFoldDB" id="A0A5C5WE18"/>
<name>A0A5C5WE18_9BACT</name>
<feature type="compositionally biased region" description="Basic and acidic residues" evidence="1">
    <location>
        <begin position="153"/>
        <end position="175"/>
    </location>
</feature>
<feature type="region of interest" description="Disordered" evidence="1">
    <location>
        <begin position="149"/>
        <end position="175"/>
    </location>
</feature>
<dbReference type="InterPro" id="IPR017481">
    <property type="entry name" value="CHP03032"/>
</dbReference>
<protein>
    <recommendedName>
        <fullName evidence="2">Conserved hypothetical protein CHP03032 domain-containing protein</fullName>
    </recommendedName>
</protein>
<comment type="caution">
    <text evidence="3">The sequence shown here is derived from an EMBL/GenBank/DDBJ whole genome shotgun (WGS) entry which is preliminary data.</text>
</comment>
<reference evidence="3 4" key="1">
    <citation type="submission" date="2019-02" db="EMBL/GenBank/DDBJ databases">
        <title>Deep-cultivation of Planctomycetes and their phenomic and genomic characterization uncovers novel biology.</title>
        <authorList>
            <person name="Wiegand S."/>
            <person name="Jogler M."/>
            <person name="Boedeker C."/>
            <person name="Pinto D."/>
            <person name="Vollmers J."/>
            <person name="Rivas-Marin E."/>
            <person name="Kohn T."/>
            <person name="Peeters S.H."/>
            <person name="Heuer A."/>
            <person name="Rast P."/>
            <person name="Oberbeckmann S."/>
            <person name="Bunk B."/>
            <person name="Jeske O."/>
            <person name="Meyerdierks A."/>
            <person name="Storesund J.E."/>
            <person name="Kallscheuer N."/>
            <person name="Luecker S."/>
            <person name="Lage O.M."/>
            <person name="Pohl T."/>
            <person name="Merkel B.J."/>
            <person name="Hornburger P."/>
            <person name="Mueller R.-W."/>
            <person name="Bruemmer F."/>
            <person name="Labrenz M."/>
            <person name="Spormann A.M."/>
            <person name="Op Den Camp H."/>
            <person name="Overmann J."/>
            <person name="Amann R."/>
            <person name="Jetten M.S.M."/>
            <person name="Mascher T."/>
            <person name="Medema M.H."/>
            <person name="Devos D.P."/>
            <person name="Kaster A.-K."/>
            <person name="Ovreas L."/>
            <person name="Rohde M."/>
            <person name="Galperin M.Y."/>
            <person name="Jogler C."/>
        </authorList>
    </citation>
    <scope>NUCLEOTIDE SEQUENCE [LARGE SCALE GENOMIC DNA]</scope>
    <source>
        <strain evidence="3 4">Pla111</strain>
    </source>
</reference>
<dbReference type="RefSeq" id="WP_391581000.1">
    <property type="nucleotide sequence ID" value="NZ_SJPH01000001.1"/>
</dbReference>
<keyword evidence="4" id="KW-1185">Reference proteome</keyword>
<proteinExistence type="predicted"/>
<sequence length="175" mass="19571">MGLAHNWGRLAVGCSVDIWEFHNVPAVCANLDASDAFPSVAATHDACFLPRRAHCTGDVQLHEMAWIGGDLVFVNTSFSCLAQRSEENSFEPIWRPEWITHYAPGDNCHLNGFIAHARRRTPSQLRTVLKTSASSPLVKVREDDATSVSLSRLSDRRKQPITQREDCCGRNQRLD</sequence>
<dbReference type="Pfam" id="PF16261">
    <property type="entry name" value="DUF4915"/>
    <property type="match status" value="1"/>
</dbReference>
<feature type="domain" description="Conserved hypothetical protein CHP03032" evidence="2">
    <location>
        <begin position="1"/>
        <end position="116"/>
    </location>
</feature>
<evidence type="ECO:0000313" key="3">
    <source>
        <dbReference type="EMBL" id="TWT48393.1"/>
    </source>
</evidence>